<dbReference type="Proteomes" id="UP001057279">
    <property type="component" value="Linkage Group LG08"/>
</dbReference>
<gene>
    <name evidence="1" type="ORF">MJG53_008842</name>
</gene>
<reference evidence="1" key="1">
    <citation type="submission" date="2022-03" db="EMBL/GenBank/DDBJ databases">
        <title>Genomic analyses of argali, domestic sheep and their hybrids provide insights into chromosomal evolution, heterosis and genetic basis of agronomic traits.</title>
        <authorList>
            <person name="Li M."/>
        </authorList>
    </citation>
    <scope>NUCLEOTIDE SEQUENCE</scope>
    <source>
        <strain evidence="1">F1 hybrid</strain>
    </source>
</reference>
<accession>A0ACB9UYK2</accession>
<comment type="caution">
    <text evidence="1">The sequence shown here is derived from an EMBL/GenBank/DDBJ whole genome shotgun (WGS) entry which is preliminary data.</text>
</comment>
<evidence type="ECO:0000313" key="1">
    <source>
        <dbReference type="EMBL" id="KAI4582291.1"/>
    </source>
</evidence>
<proteinExistence type="predicted"/>
<dbReference type="EMBL" id="CM043033">
    <property type="protein sequence ID" value="KAI4582291.1"/>
    <property type="molecule type" value="Genomic_DNA"/>
</dbReference>
<keyword evidence="2" id="KW-1185">Reference proteome</keyword>
<sequence>MEDFIPVNQKTEHQEHGDTGRPWEETVTTSQDPELGLSEALELEQGPETGLQTRSSPPRMPLSGARTPDRPADDLVGPRASFPSSSSQELPSTLSPLALARQDFMAPWQSDKTTSVISEAETPHFGHLEQLSDKGGSTPHQTCQSKGNNFHQSQQTKYPLYELRDVSDHTSKQKELRFDIFQEDDSNSNYHLDQPESGASEVAPSVLEIAVQNTKAYLLKTSSKSGLNLYDHLSEMLTKVLDKRPENAVDIIENISQDVKMEHFSKKLDTLQNENEMLPTYEMAEKQKTLFLQGNLEGADQELEDEIAEHALPNIMESAFYFEQAGVGLGTDETYRIFLALKQLTDTHPIQKCRFWGKILGLEMNYIVAEVEFREGEDEEEVEEEDIPEERDNGDSEADEDDADELPRPFYKAPQAIPKEESRTGANKYVYFVCNEPGRPWVKLPAVTPAQIVIARKIKKFFTGRLDTPIISYPPFPGNESNYLRAQIARISAGTHVSPLGFYHFGEEEGEEEEEIESGRDSFEENPDFEGIQVIDLVESLSNWVHHVQHILPQRSRIHRLGQHGYPQISFLNMRLQSLDPTFGLEHTPFPMASWGHKYSPDSYTPPVPPAVYQEYPSGPEITEMDDPTVEEEQAFRAAQEAAANSTEENEETEEEEDDYD</sequence>
<name>A0ACB9UYK2_9CETA</name>
<evidence type="ECO:0000313" key="2">
    <source>
        <dbReference type="Proteomes" id="UP001057279"/>
    </source>
</evidence>
<organism evidence="1 2">
    <name type="scientific">Ovis ammon polii x Ovis aries</name>
    <dbReference type="NCBI Taxonomy" id="2918886"/>
    <lineage>
        <taxon>Eukaryota</taxon>
        <taxon>Metazoa</taxon>
        <taxon>Chordata</taxon>
        <taxon>Craniata</taxon>
        <taxon>Vertebrata</taxon>
        <taxon>Euteleostomi</taxon>
        <taxon>Mammalia</taxon>
        <taxon>Eutheria</taxon>
        <taxon>Laurasiatheria</taxon>
        <taxon>Artiodactyla</taxon>
        <taxon>Ruminantia</taxon>
        <taxon>Pecora</taxon>
        <taxon>Bovidae</taxon>
        <taxon>Caprinae</taxon>
        <taxon>Ovis</taxon>
    </lineage>
</organism>
<protein>
    <submittedName>
        <fullName evidence="1">Uncharacterized protein</fullName>
    </submittedName>
</protein>